<dbReference type="AlphaFoldDB" id="A0A4Y2LLU0"/>
<accession>A0A4Y2LLU0</accession>
<evidence type="ECO:0000313" key="1">
    <source>
        <dbReference type="EMBL" id="GBN15761.1"/>
    </source>
</evidence>
<keyword evidence="2" id="KW-1185">Reference proteome</keyword>
<name>A0A4Y2LLU0_ARAVE</name>
<sequence length="134" mass="15147">MPSSSSSLPIIFLSTVVRMHLQPLPATPPKAGLSLCKQQMIDEIADWEVLEKRSLSDRQYIEILIDPSVMNCTFTGYKTLHGNYNNFLKNLKPYVNSIMEAIRNSLNKKNINEATNLLQNSVIEACKNSYLTNN</sequence>
<dbReference type="OrthoDB" id="6437148at2759"/>
<gene>
    <name evidence="1" type="ORF">AVEN_196302_1</name>
</gene>
<protein>
    <submittedName>
        <fullName evidence="1">Uncharacterized protein</fullName>
    </submittedName>
</protein>
<organism evidence="1 2">
    <name type="scientific">Araneus ventricosus</name>
    <name type="common">Orbweaver spider</name>
    <name type="synonym">Epeira ventricosa</name>
    <dbReference type="NCBI Taxonomy" id="182803"/>
    <lineage>
        <taxon>Eukaryota</taxon>
        <taxon>Metazoa</taxon>
        <taxon>Ecdysozoa</taxon>
        <taxon>Arthropoda</taxon>
        <taxon>Chelicerata</taxon>
        <taxon>Arachnida</taxon>
        <taxon>Araneae</taxon>
        <taxon>Araneomorphae</taxon>
        <taxon>Entelegynae</taxon>
        <taxon>Araneoidea</taxon>
        <taxon>Araneidae</taxon>
        <taxon>Araneus</taxon>
    </lineage>
</organism>
<proteinExistence type="predicted"/>
<evidence type="ECO:0000313" key="2">
    <source>
        <dbReference type="Proteomes" id="UP000499080"/>
    </source>
</evidence>
<dbReference type="Proteomes" id="UP000499080">
    <property type="component" value="Unassembled WGS sequence"/>
</dbReference>
<comment type="caution">
    <text evidence="1">The sequence shown here is derived from an EMBL/GenBank/DDBJ whole genome shotgun (WGS) entry which is preliminary data.</text>
</comment>
<dbReference type="EMBL" id="BGPR01006062">
    <property type="protein sequence ID" value="GBN15761.1"/>
    <property type="molecule type" value="Genomic_DNA"/>
</dbReference>
<reference evidence="1 2" key="1">
    <citation type="journal article" date="2019" name="Sci. Rep.">
        <title>Orb-weaving spider Araneus ventricosus genome elucidates the spidroin gene catalogue.</title>
        <authorList>
            <person name="Kono N."/>
            <person name="Nakamura H."/>
            <person name="Ohtoshi R."/>
            <person name="Moran D.A.P."/>
            <person name="Shinohara A."/>
            <person name="Yoshida Y."/>
            <person name="Fujiwara M."/>
            <person name="Mori M."/>
            <person name="Tomita M."/>
            <person name="Arakawa K."/>
        </authorList>
    </citation>
    <scope>NUCLEOTIDE SEQUENCE [LARGE SCALE GENOMIC DNA]</scope>
</reference>